<proteinExistence type="inferred from homology"/>
<protein>
    <recommendedName>
        <fullName evidence="4">Dirigent protein</fullName>
    </recommendedName>
</protein>
<evidence type="ECO:0000313" key="5">
    <source>
        <dbReference type="EMBL" id="CAA2993916.1"/>
    </source>
</evidence>
<evidence type="ECO:0000256" key="3">
    <source>
        <dbReference type="ARBA" id="ARBA00022525"/>
    </source>
</evidence>
<evidence type="ECO:0000313" key="6">
    <source>
        <dbReference type="Proteomes" id="UP000594638"/>
    </source>
</evidence>
<dbReference type="Pfam" id="PF03018">
    <property type="entry name" value="Dirigent"/>
    <property type="match status" value="1"/>
</dbReference>
<comment type="caution">
    <text evidence="5">The sequence shown here is derived from an EMBL/GenBank/DDBJ whole genome shotgun (WGS) entry which is preliminary data.</text>
</comment>
<reference evidence="5 6" key="1">
    <citation type="submission" date="2019-12" db="EMBL/GenBank/DDBJ databases">
        <authorList>
            <person name="Alioto T."/>
            <person name="Alioto T."/>
            <person name="Gomez Garrido J."/>
        </authorList>
    </citation>
    <scope>NUCLEOTIDE SEQUENCE [LARGE SCALE GENOMIC DNA]</scope>
</reference>
<dbReference type="GO" id="GO:0048046">
    <property type="term" value="C:apoplast"/>
    <property type="evidence" value="ECO:0007669"/>
    <property type="project" value="UniProtKB-SubCell"/>
</dbReference>
<dbReference type="OrthoDB" id="1864232at2759"/>
<evidence type="ECO:0000256" key="4">
    <source>
        <dbReference type="RuleBase" id="RU363099"/>
    </source>
</evidence>
<keyword evidence="4" id="KW-0732">Signal</keyword>
<keyword evidence="6" id="KW-1185">Reference proteome</keyword>
<comment type="subcellular location">
    <subcellularLocation>
        <location evidence="4">Secreted</location>
        <location evidence="4">Extracellular space</location>
        <location evidence="4">Apoplast</location>
    </subcellularLocation>
</comment>
<dbReference type="Proteomes" id="UP000594638">
    <property type="component" value="Unassembled WGS sequence"/>
</dbReference>
<comment type="function">
    <text evidence="4">Dirigent proteins impart stereoselectivity on the phenoxy radical-coupling reaction, yielding optically active lignans from two molecules of coniferyl alcohol in the biosynthesis of lignans, flavonolignans, and alkaloids and thus plays a central role in plant secondary metabolism.</text>
</comment>
<sequence>MGNLGVFFKIFSLIVAMSSLHAMSQLSKQEKTWFQKYYLGKKEVTKLHFYVQDKLSGPNKTVYEVSRSNITSISPTSFGQVRVLDDLLTAGPDRNSTELGRAQGLITFADLKQSALAMNLNFVFTSGKYNGSTLCILGRNPILERDRELPIVGGTGIFRMARGYSISNTYSYDPIEDYGVIEYTVYVTYVKG</sequence>
<organism evidence="5 6">
    <name type="scientific">Olea europaea subsp. europaea</name>
    <dbReference type="NCBI Taxonomy" id="158383"/>
    <lineage>
        <taxon>Eukaryota</taxon>
        <taxon>Viridiplantae</taxon>
        <taxon>Streptophyta</taxon>
        <taxon>Embryophyta</taxon>
        <taxon>Tracheophyta</taxon>
        <taxon>Spermatophyta</taxon>
        <taxon>Magnoliopsida</taxon>
        <taxon>eudicotyledons</taxon>
        <taxon>Gunneridae</taxon>
        <taxon>Pentapetalae</taxon>
        <taxon>asterids</taxon>
        <taxon>lamiids</taxon>
        <taxon>Lamiales</taxon>
        <taxon>Oleaceae</taxon>
        <taxon>Oleeae</taxon>
        <taxon>Olea</taxon>
    </lineage>
</organism>
<dbReference type="GO" id="GO:0009699">
    <property type="term" value="P:phenylpropanoid biosynthetic process"/>
    <property type="evidence" value="ECO:0007669"/>
    <property type="project" value="UniProtKB-ARBA"/>
</dbReference>
<comment type="subunit">
    <text evidence="2 4">Homodimer.</text>
</comment>
<dbReference type="EMBL" id="CACTIH010005460">
    <property type="protein sequence ID" value="CAA2993916.1"/>
    <property type="molecule type" value="Genomic_DNA"/>
</dbReference>
<dbReference type="Gramene" id="OE9A113344T1">
    <property type="protein sequence ID" value="OE9A113344C1"/>
    <property type="gene ID" value="OE9A113344"/>
</dbReference>
<feature type="signal peptide" evidence="4">
    <location>
        <begin position="1"/>
        <end position="22"/>
    </location>
</feature>
<dbReference type="InterPro" id="IPR044859">
    <property type="entry name" value="Allene_oxi_cyc_Dirigent"/>
</dbReference>
<dbReference type="Gene3D" id="2.40.480.10">
    <property type="entry name" value="Allene oxide cyclase-like"/>
    <property type="match status" value="1"/>
</dbReference>
<feature type="chain" id="PRO_5035964599" description="Dirigent protein" evidence="4">
    <location>
        <begin position="23"/>
        <end position="192"/>
    </location>
</feature>
<comment type="similarity">
    <text evidence="1 4">Belongs to the plant dirigent protein family.</text>
</comment>
<keyword evidence="4" id="KW-0052">Apoplast</keyword>
<keyword evidence="3 4" id="KW-0964">Secreted</keyword>
<evidence type="ECO:0000256" key="1">
    <source>
        <dbReference type="ARBA" id="ARBA00010746"/>
    </source>
</evidence>
<name>A0A8S0SLV3_OLEEU</name>
<accession>A0A8S0SLV3</accession>
<dbReference type="InterPro" id="IPR004265">
    <property type="entry name" value="Dirigent"/>
</dbReference>
<dbReference type="AlphaFoldDB" id="A0A8S0SLV3"/>
<gene>
    <name evidence="5" type="ORF">OLEA9_A113344</name>
</gene>
<dbReference type="PANTHER" id="PTHR21495">
    <property type="entry name" value="NUCLEOPORIN-RELATED"/>
    <property type="match status" value="1"/>
</dbReference>
<evidence type="ECO:0000256" key="2">
    <source>
        <dbReference type="ARBA" id="ARBA00011738"/>
    </source>
</evidence>